<evidence type="ECO:0000256" key="10">
    <source>
        <dbReference type="HAMAP-Rule" id="MF_00202"/>
    </source>
</evidence>
<evidence type="ECO:0000256" key="1">
    <source>
        <dbReference type="ARBA" id="ARBA00004826"/>
    </source>
</evidence>
<evidence type="ECO:0000256" key="3">
    <source>
        <dbReference type="ARBA" id="ARBA00012057"/>
    </source>
</evidence>
<dbReference type="AlphaFoldDB" id="A0A2S7VF28"/>
<keyword evidence="5 10" id="KW-0479">Metal-binding</keyword>
<dbReference type="NCBIfam" id="NF002995">
    <property type="entry name" value="PRK03759.1"/>
    <property type="match status" value="1"/>
</dbReference>
<organism evidence="12 13">
    <name type="scientific">Vibrio chagasii</name>
    <dbReference type="NCBI Taxonomy" id="170679"/>
    <lineage>
        <taxon>Bacteria</taxon>
        <taxon>Pseudomonadati</taxon>
        <taxon>Pseudomonadota</taxon>
        <taxon>Gammaproteobacteria</taxon>
        <taxon>Vibrionales</taxon>
        <taxon>Vibrionaceae</taxon>
        <taxon>Vibrio</taxon>
    </lineage>
</organism>
<feature type="binding site" evidence="10">
    <location>
        <position position="88"/>
    </location>
    <ligand>
        <name>Mg(2+)</name>
        <dbReference type="ChEBI" id="CHEBI:18420"/>
    </ligand>
</feature>
<keyword evidence="6 10" id="KW-0460">Magnesium</keyword>
<dbReference type="InterPro" id="IPR056375">
    <property type="entry name" value="Idi_bact"/>
</dbReference>
<comment type="pathway">
    <text evidence="1 10">Isoprenoid biosynthesis; dimethylallyl diphosphate biosynthesis; dimethylallyl diphosphate from isopentenyl diphosphate: step 1/1.</text>
</comment>
<dbReference type="GO" id="GO:0050992">
    <property type="term" value="P:dimethylallyl diphosphate biosynthetic process"/>
    <property type="evidence" value="ECO:0007669"/>
    <property type="project" value="UniProtKB-UniRule"/>
</dbReference>
<dbReference type="InterPro" id="IPR011876">
    <property type="entry name" value="IsopentenylPP_isomerase_typ1"/>
</dbReference>
<feature type="binding site" evidence="10">
    <location>
        <position position="30"/>
    </location>
    <ligand>
        <name>Mn(2+)</name>
        <dbReference type="ChEBI" id="CHEBI:29035"/>
    </ligand>
</feature>
<dbReference type="HAMAP" id="MF_00202">
    <property type="entry name" value="Idi"/>
    <property type="match status" value="1"/>
</dbReference>
<dbReference type="RefSeq" id="WP_105025170.1">
    <property type="nucleotide sequence ID" value="NZ_MSCI01000002.1"/>
</dbReference>
<dbReference type="GO" id="GO:0005737">
    <property type="term" value="C:cytoplasm"/>
    <property type="evidence" value="ECO:0007669"/>
    <property type="project" value="UniProtKB-SubCell"/>
</dbReference>
<dbReference type="Gene3D" id="3.90.79.10">
    <property type="entry name" value="Nucleoside Triphosphate Pyrophosphohydrolase"/>
    <property type="match status" value="1"/>
</dbReference>
<gene>
    <name evidence="10" type="primary">idi</name>
    <name evidence="12" type="ORF">BTO10_15680</name>
</gene>
<keyword evidence="13" id="KW-1185">Reference proteome</keyword>
<dbReference type="InterPro" id="IPR000086">
    <property type="entry name" value="NUDIX_hydrolase_dom"/>
</dbReference>
<comment type="function">
    <text evidence="10">Catalyzes the 1,3-allylic rearrangement of the homoallylic substrate isopentenyl (IPP) to its highly electrophilic allylic isomer, dimethylallyl diphosphate (DMAPP).</text>
</comment>
<feature type="active site" evidence="10">
    <location>
        <position position="68"/>
    </location>
</feature>
<comment type="subcellular location">
    <subcellularLocation>
        <location evidence="10">Cytoplasm</location>
    </subcellularLocation>
</comment>
<comment type="cofactor">
    <cofactor evidence="10">
        <name>Mg(2+)</name>
        <dbReference type="ChEBI" id="CHEBI:18420"/>
    </cofactor>
    <text evidence="10">Binds 1 Mg(2+) ion per subunit. The magnesium ion binds only when substrate is bound.</text>
</comment>
<dbReference type="PIRSF" id="PIRSF018427">
    <property type="entry name" value="Isopntndiph_ism"/>
    <property type="match status" value="1"/>
</dbReference>
<sequence>MKDQVILVTEDDVEVGHCEKLKAHIDGKLHRAFSLMVAKKTAEGYEFLLQKRACGKYHSGGKWSNSCCSHPRPGEALEDAVQRRVGEELGTSKLLQFTSLGSFIYQAQLENNLTEHELDHIFLSFTNQLLLAPNASEVSEVEWFSIESIQEKLHQQPEAFTVWFPDVFYKVVEHLKVESESAD</sequence>
<dbReference type="PANTHER" id="PTHR10885">
    <property type="entry name" value="ISOPENTENYL-DIPHOSPHATE DELTA-ISOMERASE"/>
    <property type="match status" value="1"/>
</dbReference>
<dbReference type="PANTHER" id="PTHR10885:SF0">
    <property type="entry name" value="ISOPENTENYL-DIPHOSPHATE DELTA-ISOMERASE"/>
    <property type="match status" value="1"/>
</dbReference>
<reference evidence="12 13" key="1">
    <citation type="submission" date="2016-12" db="EMBL/GenBank/DDBJ databases">
        <title>Diversity of luminous bacteria.</title>
        <authorList>
            <person name="Yoshizawa S."/>
            <person name="Kogure K."/>
        </authorList>
    </citation>
    <scope>NUCLEOTIDE SEQUENCE [LARGE SCALE GENOMIC DNA]</scope>
    <source>
        <strain evidence="12 13">LC2-408</strain>
    </source>
</reference>
<evidence type="ECO:0000256" key="7">
    <source>
        <dbReference type="ARBA" id="ARBA00023211"/>
    </source>
</evidence>
<feature type="binding site" evidence="10">
    <location>
        <position position="117"/>
    </location>
    <ligand>
        <name>Mn(2+)</name>
        <dbReference type="ChEBI" id="CHEBI:29035"/>
    </ligand>
</feature>
<dbReference type="GO" id="GO:0004452">
    <property type="term" value="F:isopentenyl-diphosphate delta-isomerase activity"/>
    <property type="evidence" value="ECO:0007669"/>
    <property type="project" value="UniProtKB-UniRule"/>
</dbReference>
<dbReference type="UniPathway" id="UPA00059">
    <property type="reaction ID" value="UER00104"/>
</dbReference>
<dbReference type="EC" id="5.3.3.2" evidence="3 10"/>
<dbReference type="SUPFAM" id="SSF55811">
    <property type="entry name" value="Nudix"/>
    <property type="match status" value="1"/>
</dbReference>
<keyword evidence="9 10" id="KW-0413">Isomerase</keyword>
<comment type="cofactor">
    <cofactor evidence="10">
        <name>Mn(2+)</name>
        <dbReference type="ChEBI" id="CHEBI:29035"/>
    </cofactor>
    <text evidence="10">Binds 1 Mn(2+) ion per subunit.</text>
</comment>
<feature type="binding site" evidence="10">
    <location>
        <position position="24"/>
    </location>
    <ligand>
        <name>Mn(2+)</name>
        <dbReference type="ChEBI" id="CHEBI:29035"/>
    </ligand>
</feature>
<evidence type="ECO:0000256" key="6">
    <source>
        <dbReference type="ARBA" id="ARBA00022842"/>
    </source>
</evidence>
<keyword evidence="4 10" id="KW-0963">Cytoplasm</keyword>
<dbReference type="NCBIfam" id="TIGR02150">
    <property type="entry name" value="IPP_isom_1"/>
    <property type="match status" value="1"/>
</dbReference>
<name>A0A2S7VF28_9VIBR</name>
<evidence type="ECO:0000256" key="9">
    <source>
        <dbReference type="ARBA" id="ARBA00023235"/>
    </source>
</evidence>
<accession>A0A2S7VF28</accession>
<dbReference type="Pfam" id="PF00293">
    <property type="entry name" value="NUDIX"/>
    <property type="match status" value="1"/>
</dbReference>
<comment type="catalytic activity">
    <reaction evidence="10">
        <text>isopentenyl diphosphate = dimethylallyl diphosphate</text>
        <dbReference type="Rhea" id="RHEA:23284"/>
        <dbReference type="ChEBI" id="CHEBI:57623"/>
        <dbReference type="ChEBI" id="CHEBI:128769"/>
        <dbReference type="EC" id="5.3.3.2"/>
    </reaction>
</comment>
<dbReference type="EMBL" id="MSCI01000002">
    <property type="protein sequence ID" value="PQJ60776.1"/>
    <property type="molecule type" value="Genomic_DNA"/>
</dbReference>
<dbReference type="Proteomes" id="UP000238707">
    <property type="component" value="Unassembled WGS sequence"/>
</dbReference>
<feature type="domain" description="Nudix hydrolase" evidence="11">
    <location>
        <begin position="28"/>
        <end position="166"/>
    </location>
</feature>
<comment type="caution">
    <text evidence="12">The sequence shown here is derived from an EMBL/GenBank/DDBJ whole genome shotgun (WGS) entry which is preliminary data.</text>
</comment>
<dbReference type="InterPro" id="IPR015797">
    <property type="entry name" value="NUDIX_hydrolase-like_dom_sf"/>
</dbReference>
<feature type="binding site" evidence="10">
    <location>
        <position position="70"/>
    </location>
    <ligand>
        <name>Mn(2+)</name>
        <dbReference type="ChEBI" id="CHEBI:29035"/>
    </ligand>
</feature>
<keyword evidence="8 10" id="KW-0414">Isoprene biosynthesis</keyword>
<dbReference type="PROSITE" id="PS51462">
    <property type="entry name" value="NUDIX"/>
    <property type="match status" value="1"/>
</dbReference>
<protein>
    <recommendedName>
        <fullName evidence="3 10">Isopentenyl-diphosphate Delta-isomerase</fullName>
        <shortName evidence="10">IPP isomerase</shortName>
        <ecNumber evidence="3 10">5.3.3.2</ecNumber>
    </recommendedName>
    <alternativeName>
        <fullName evidence="10">IPP:DMAPP isomerase</fullName>
    </alternativeName>
    <alternativeName>
        <fullName evidence="10">Isopentenyl pyrophosphate isomerase</fullName>
    </alternativeName>
</protein>
<evidence type="ECO:0000256" key="4">
    <source>
        <dbReference type="ARBA" id="ARBA00022490"/>
    </source>
</evidence>
<feature type="binding site" evidence="10">
    <location>
        <position position="115"/>
    </location>
    <ligand>
        <name>Mn(2+)</name>
        <dbReference type="ChEBI" id="CHEBI:29035"/>
    </ligand>
</feature>
<dbReference type="CDD" id="cd02885">
    <property type="entry name" value="NUDIX_IPP_Isomerase"/>
    <property type="match status" value="1"/>
</dbReference>
<evidence type="ECO:0000256" key="2">
    <source>
        <dbReference type="ARBA" id="ARBA00007579"/>
    </source>
</evidence>
<proteinExistence type="inferred from homology"/>
<comment type="similarity">
    <text evidence="2 10">Belongs to the IPP isomerase type 1 family.</text>
</comment>
<evidence type="ECO:0000313" key="12">
    <source>
        <dbReference type="EMBL" id="PQJ60776.1"/>
    </source>
</evidence>
<evidence type="ECO:0000313" key="13">
    <source>
        <dbReference type="Proteomes" id="UP000238707"/>
    </source>
</evidence>
<dbReference type="GO" id="GO:0046872">
    <property type="term" value="F:metal ion binding"/>
    <property type="evidence" value="ECO:0007669"/>
    <property type="project" value="UniProtKB-KW"/>
</dbReference>
<evidence type="ECO:0000256" key="8">
    <source>
        <dbReference type="ARBA" id="ARBA00023229"/>
    </source>
</evidence>
<dbReference type="GO" id="GO:0009240">
    <property type="term" value="P:isopentenyl diphosphate biosynthetic process"/>
    <property type="evidence" value="ECO:0007669"/>
    <property type="project" value="TreeGrafter"/>
</dbReference>
<evidence type="ECO:0000256" key="5">
    <source>
        <dbReference type="ARBA" id="ARBA00022723"/>
    </source>
</evidence>
<keyword evidence="7 10" id="KW-0464">Manganese</keyword>
<feature type="active site" evidence="10">
    <location>
        <position position="117"/>
    </location>
</feature>
<evidence type="ECO:0000259" key="11">
    <source>
        <dbReference type="PROSITE" id="PS51462"/>
    </source>
</evidence>